<keyword evidence="5" id="KW-0547">Nucleotide-binding</keyword>
<dbReference type="InterPro" id="IPR011527">
    <property type="entry name" value="ABC1_TM_dom"/>
</dbReference>
<dbReference type="InterPro" id="IPR050173">
    <property type="entry name" value="ABC_transporter_C-like"/>
</dbReference>
<dbReference type="GO" id="GO:0016020">
    <property type="term" value="C:membrane"/>
    <property type="evidence" value="ECO:0007669"/>
    <property type="project" value="UniProtKB-SubCell"/>
</dbReference>
<feature type="transmembrane region" description="Helical" evidence="10">
    <location>
        <begin position="910"/>
        <end position="929"/>
    </location>
</feature>
<dbReference type="Proteomes" id="UP000186601">
    <property type="component" value="Unassembled WGS sequence"/>
</dbReference>
<protein>
    <submittedName>
        <fullName evidence="13">Uncharacterized protein</fullName>
    </submittedName>
</protein>
<keyword evidence="6" id="KW-0067">ATP-binding</keyword>
<keyword evidence="14" id="KW-1185">Reference proteome</keyword>
<dbReference type="OrthoDB" id="6500128at2759"/>
<evidence type="ECO:0000256" key="2">
    <source>
        <dbReference type="ARBA" id="ARBA00022448"/>
    </source>
</evidence>
<accession>A0A2R6NZV7</accession>
<dbReference type="CDD" id="cd03244">
    <property type="entry name" value="ABCC_MRP_domain2"/>
    <property type="match status" value="1"/>
</dbReference>
<dbReference type="InterPro" id="IPR036640">
    <property type="entry name" value="ABC1_TM_sf"/>
</dbReference>
<dbReference type="Pfam" id="PF00664">
    <property type="entry name" value="ABC_membrane"/>
    <property type="match status" value="2"/>
</dbReference>
<gene>
    <name evidence="13" type="ORF">PHLCEN_2v6271</name>
</gene>
<feature type="domain" description="ABC transmembrane type-1" evidence="12">
    <location>
        <begin position="775"/>
        <end position="1039"/>
    </location>
</feature>
<evidence type="ECO:0000256" key="8">
    <source>
        <dbReference type="ARBA" id="ARBA00023136"/>
    </source>
</evidence>
<evidence type="ECO:0000256" key="3">
    <source>
        <dbReference type="ARBA" id="ARBA00022692"/>
    </source>
</evidence>
<feature type="compositionally biased region" description="Polar residues" evidence="9">
    <location>
        <begin position="202"/>
        <end position="225"/>
    </location>
</feature>
<keyword evidence="8 10" id="KW-0472">Membrane</keyword>
<dbReference type="CDD" id="cd18596">
    <property type="entry name" value="ABC_6TM_VMR1_D1_like"/>
    <property type="match status" value="1"/>
</dbReference>
<dbReference type="PROSITE" id="PS50893">
    <property type="entry name" value="ABC_TRANSPORTER_2"/>
    <property type="match status" value="1"/>
</dbReference>
<dbReference type="InterPro" id="IPR027417">
    <property type="entry name" value="P-loop_NTPase"/>
</dbReference>
<evidence type="ECO:0000256" key="4">
    <source>
        <dbReference type="ARBA" id="ARBA00022737"/>
    </source>
</evidence>
<evidence type="ECO:0000256" key="9">
    <source>
        <dbReference type="SAM" id="MobiDB-lite"/>
    </source>
</evidence>
<feature type="transmembrane region" description="Helical" evidence="10">
    <location>
        <begin position="811"/>
        <end position="834"/>
    </location>
</feature>
<dbReference type="PANTHER" id="PTHR24223:SF356">
    <property type="entry name" value="ATP-BINDING CASSETTE TRANSPORTER ABC4"/>
    <property type="match status" value="1"/>
</dbReference>
<comment type="caution">
    <text evidence="13">The sequence shown here is derived from an EMBL/GenBank/DDBJ whole genome shotgun (WGS) entry which is preliminary data.</text>
</comment>
<dbReference type="SUPFAM" id="SSF52540">
    <property type="entry name" value="P-loop containing nucleoside triphosphate hydrolases"/>
    <property type="match status" value="2"/>
</dbReference>
<feature type="transmembrane region" description="Helical" evidence="10">
    <location>
        <begin position="300"/>
        <end position="327"/>
    </location>
</feature>
<dbReference type="SUPFAM" id="SSF90123">
    <property type="entry name" value="ABC transporter transmembrane region"/>
    <property type="match status" value="2"/>
</dbReference>
<dbReference type="Gene3D" id="3.40.50.300">
    <property type="entry name" value="P-loop containing nucleotide triphosphate hydrolases"/>
    <property type="match status" value="2"/>
</dbReference>
<feature type="domain" description="ABC transmembrane type-1" evidence="12">
    <location>
        <begin position="269"/>
        <end position="476"/>
    </location>
</feature>
<feature type="domain" description="ABC transporter" evidence="11">
    <location>
        <begin position="1089"/>
        <end position="1326"/>
    </location>
</feature>
<dbReference type="InterPro" id="IPR003439">
    <property type="entry name" value="ABC_transporter-like_ATP-bd"/>
</dbReference>
<feature type="transmembrane region" description="Helical" evidence="10">
    <location>
        <begin position="447"/>
        <end position="475"/>
    </location>
</feature>
<dbReference type="GO" id="GO:0140359">
    <property type="term" value="F:ABC-type transporter activity"/>
    <property type="evidence" value="ECO:0007669"/>
    <property type="project" value="InterPro"/>
</dbReference>
<feature type="region of interest" description="Disordered" evidence="9">
    <location>
        <begin position="188"/>
        <end position="268"/>
    </location>
</feature>
<evidence type="ECO:0000256" key="1">
    <source>
        <dbReference type="ARBA" id="ARBA00004141"/>
    </source>
</evidence>
<keyword evidence="7 10" id="KW-1133">Transmembrane helix</keyword>
<dbReference type="Gene3D" id="1.20.1560.10">
    <property type="entry name" value="ABC transporter type 1, transmembrane domain"/>
    <property type="match status" value="2"/>
</dbReference>
<dbReference type="PROSITE" id="PS00211">
    <property type="entry name" value="ABC_TRANSPORTER_1"/>
    <property type="match status" value="1"/>
</dbReference>
<feature type="compositionally biased region" description="Low complexity" evidence="9">
    <location>
        <begin position="226"/>
        <end position="238"/>
    </location>
</feature>
<evidence type="ECO:0000259" key="12">
    <source>
        <dbReference type="PROSITE" id="PS50929"/>
    </source>
</evidence>
<comment type="subcellular location">
    <subcellularLocation>
        <location evidence="1">Membrane</location>
        <topology evidence="1">Multi-pass membrane protein</topology>
    </subcellularLocation>
</comment>
<evidence type="ECO:0000256" key="10">
    <source>
        <dbReference type="SAM" id="Phobius"/>
    </source>
</evidence>
<keyword evidence="3 10" id="KW-0812">Transmembrane</keyword>
<dbReference type="GO" id="GO:0005524">
    <property type="term" value="F:ATP binding"/>
    <property type="evidence" value="ECO:0007669"/>
    <property type="project" value="UniProtKB-KW"/>
</dbReference>
<evidence type="ECO:0000256" key="7">
    <source>
        <dbReference type="ARBA" id="ARBA00022989"/>
    </source>
</evidence>
<dbReference type="SMART" id="SM00382">
    <property type="entry name" value="AAA"/>
    <property type="match status" value="2"/>
</dbReference>
<dbReference type="FunFam" id="3.40.50.300:FF:000838">
    <property type="entry name" value="ABC multidrug transporter (Eurofung)"/>
    <property type="match status" value="1"/>
</dbReference>
<evidence type="ECO:0000313" key="13">
    <source>
        <dbReference type="EMBL" id="PSR81762.1"/>
    </source>
</evidence>
<evidence type="ECO:0000313" key="14">
    <source>
        <dbReference type="Proteomes" id="UP000186601"/>
    </source>
</evidence>
<organism evidence="13 14">
    <name type="scientific">Hermanssonia centrifuga</name>
    <dbReference type="NCBI Taxonomy" id="98765"/>
    <lineage>
        <taxon>Eukaryota</taxon>
        <taxon>Fungi</taxon>
        <taxon>Dikarya</taxon>
        <taxon>Basidiomycota</taxon>
        <taxon>Agaricomycotina</taxon>
        <taxon>Agaricomycetes</taxon>
        <taxon>Polyporales</taxon>
        <taxon>Meruliaceae</taxon>
        <taxon>Hermanssonia</taxon>
    </lineage>
</organism>
<evidence type="ECO:0000256" key="5">
    <source>
        <dbReference type="ARBA" id="ARBA00022741"/>
    </source>
</evidence>
<dbReference type="Pfam" id="PF00005">
    <property type="entry name" value="ABC_tran"/>
    <property type="match status" value="1"/>
</dbReference>
<sequence length="1342" mass="147678">MTLTLIPADAAEGRMLWVKIALVITAGIVEPTFEPYSYIPVDPKDPAPEPNAEQTASIASFLSFTFLDPTIWLAYRVPHLSFDQLPPQCDYDYARNLIKRSYPAAIKLASPIGMNRLLRYLEDGGKDALVKPWVWILWIALGPMVNTILMQIYLFHSTGSLVRVEAIITSLVFDHALRIRLKAEVSDTQTTAVVPESPPNAPGSSTKSLNTPDSSSTAGDSGTIQTAATSSTATTVAAPPSGQVTGKAPDTKKTEASTPKGKDSKGKGANLVGKIMNLVTSDLSNIISGRHFLFVGTHHFVNILLCVNKVTVALSAPVQIALGMWFLYEVLGWSAFVGLAVMILMFPVPASVAKLMDGVQKKKMKATDARVQNVTEMMTVLRMIKLFGWETRVREEVTEKREEELVWVWKRKVLGLSNNIINYVIPLVHMVVTYATFTLIMKRELSASIVFSSITAFMILRDQMFMVFGMVPMLIQARVSLARVADFLQNAELLDAFSEGLTDAAAIGLSSEHREDIGCGKAYFSWANEQIDGAITPSRSTFRLSVDDDLVFKKGGFNLIIGPTGSGKTSLLMALLGETHYISTGPDSWVNLPRAGGVAYASQESWVQNDTIKANILFGSPYDGERDLPMRTQARLDLFDAGDATEVGERGLTLRCKPNFNAYPQTHNIAMASPLADFVVSLGTNGKIASQGSVTEALAKDSKLEEEFTHEKEAIELDVDEDEDEKDLEDEKERTDGKLTVAEEVRMGNVSKGAFTLFLGGLGGKWPILFWVQFIGGSWISAGFDAMQVWWLGWWARQYGSQDHVSAPHYLGIYTVLILGVIVFHVYGTTIYSLGTIRAARTVHQKLVTSLLGSTFRWLDVTPTSRVIARCTQDIQAVDGSVSQQFFMLLNITLAMITKLGAVLLFTPTFLLPAVFVSAIGGYVSRIYMKAQLSVKREMSNTKAPVLSNFGGAIAGLVSIRAYGAQEECKKETLTRIDNYVRAARAFWNLNRWIGIRLDALSAAFSGSLAFYLVYGTNLGYIDSSIIGFILTMAVSFSDKILSWVRMYNEWEVNGNSLERLQQYINIEQESAQKDEDIPPAHWPSSGELRVEKLSARYSQDGPKVLEDISFHISSGQRVGIVGRTGSGKSTLTLSLLRCIYTEGTVWYDGIPTHAINLDALRSNITIIPQLPELMSGTLRRNLDMFGQYDDATLNDALRSAGLFSLQRLSDDNRLTLDSQIASGGGNMSVGQRQMIALARAIVRDSKLLVLDEATSAIDYETDAIIQSSLRSELKSDVTVITVAHRLQTIMDSDKIMVLDAGRLVEFDSPKVLLQNKDSFLRALVEESADKEALYFMAEGKI</sequence>
<dbReference type="PANTHER" id="PTHR24223">
    <property type="entry name" value="ATP-BINDING CASSETTE SUB-FAMILY C"/>
    <property type="match status" value="1"/>
</dbReference>
<keyword evidence="4" id="KW-0677">Repeat</keyword>
<dbReference type="InterPro" id="IPR003593">
    <property type="entry name" value="AAA+_ATPase"/>
</dbReference>
<reference evidence="13 14" key="1">
    <citation type="submission" date="2018-02" db="EMBL/GenBank/DDBJ databases">
        <title>Genome sequence of the basidiomycete white-rot fungus Phlebia centrifuga.</title>
        <authorList>
            <person name="Granchi Z."/>
            <person name="Peng M."/>
            <person name="de Vries R.P."/>
            <person name="Hilden K."/>
            <person name="Makela M.R."/>
            <person name="Grigoriev I."/>
            <person name="Riley R."/>
        </authorList>
    </citation>
    <scope>NUCLEOTIDE SEQUENCE [LARGE SCALE GENOMIC DNA]</scope>
    <source>
        <strain evidence="13 14">FBCC195</strain>
    </source>
</reference>
<keyword evidence="2" id="KW-0813">Transport</keyword>
<dbReference type="EMBL" id="MLYV02000608">
    <property type="protein sequence ID" value="PSR81762.1"/>
    <property type="molecule type" value="Genomic_DNA"/>
</dbReference>
<dbReference type="InterPro" id="IPR017871">
    <property type="entry name" value="ABC_transporter-like_CS"/>
</dbReference>
<feature type="transmembrane region" description="Helical" evidence="10">
    <location>
        <begin position="133"/>
        <end position="155"/>
    </location>
</feature>
<evidence type="ECO:0000259" key="11">
    <source>
        <dbReference type="PROSITE" id="PS50893"/>
    </source>
</evidence>
<proteinExistence type="predicted"/>
<dbReference type="GO" id="GO:0016887">
    <property type="term" value="F:ATP hydrolysis activity"/>
    <property type="evidence" value="ECO:0007669"/>
    <property type="project" value="InterPro"/>
</dbReference>
<dbReference type="CDD" id="cd18604">
    <property type="entry name" value="ABC_6TM_VMR1_D2_like"/>
    <property type="match status" value="1"/>
</dbReference>
<feature type="transmembrane region" description="Helical" evidence="10">
    <location>
        <begin position="994"/>
        <end position="1015"/>
    </location>
</feature>
<dbReference type="FunFam" id="1.20.1560.10:FF:000013">
    <property type="entry name" value="ABC transporter C family member 2"/>
    <property type="match status" value="1"/>
</dbReference>
<feature type="transmembrane region" description="Helical" evidence="10">
    <location>
        <begin position="1021"/>
        <end position="1038"/>
    </location>
</feature>
<feature type="transmembrane region" description="Helical" evidence="10">
    <location>
        <begin position="420"/>
        <end position="441"/>
    </location>
</feature>
<dbReference type="STRING" id="98765.A0A2R6NZV7"/>
<feature type="compositionally biased region" description="Basic and acidic residues" evidence="9">
    <location>
        <begin position="249"/>
        <end position="266"/>
    </location>
</feature>
<name>A0A2R6NZV7_9APHY</name>
<evidence type="ECO:0000256" key="6">
    <source>
        <dbReference type="ARBA" id="ARBA00022840"/>
    </source>
</evidence>
<feature type="transmembrane region" description="Helical" evidence="10">
    <location>
        <begin position="333"/>
        <end position="355"/>
    </location>
</feature>
<dbReference type="PROSITE" id="PS50929">
    <property type="entry name" value="ABC_TM1F"/>
    <property type="match status" value="2"/>
</dbReference>